<feature type="domain" description="YHS" evidence="1">
    <location>
        <begin position="7"/>
        <end position="50"/>
    </location>
</feature>
<protein>
    <submittedName>
        <fullName evidence="2">YHS domain-containing protein</fullName>
    </submittedName>
</protein>
<dbReference type="InterPro" id="IPR007029">
    <property type="entry name" value="YHS_dom"/>
</dbReference>
<gene>
    <name evidence="2" type="ORF">FHP89_19970</name>
</gene>
<accession>A0A558CIX5</accession>
<evidence type="ECO:0000259" key="1">
    <source>
        <dbReference type="Pfam" id="PF04945"/>
    </source>
</evidence>
<evidence type="ECO:0000313" key="2">
    <source>
        <dbReference type="EMBL" id="TVO71419.1"/>
    </source>
</evidence>
<dbReference type="Pfam" id="PF04945">
    <property type="entry name" value="YHS"/>
    <property type="match status" value="1"/>
</dbReference>
<dbReference type="Proteomes" id="UP000318349">
    <property type="component" value="Unassembled WGS sequence"/>
</dbReference>
<organism evidence="2 3">
    <name type="scientific">Denitromonas halophila</name>
    <dbReference type="NCBI Taxonomy" id="1629404"/>
    <lineage>
        <taxon>Bacteria</taxon>
        <taxon>Pseudomonadati</taxon>
        <taxon>Pseudomonadota</taxon>
        <taxon>Betaproteobacteria</taxon>
        <taxon>Rhodocyclales</taxon>
        <taxon>Zoogloeaceae</taxon>
        <taxon>Denitromonas</taxon>
    </lineage>
</organism>
<name>A0A558CIX5_9RHOO</name>
<sequence>MSTHTRVKDVVCGMMVAPDSHPTDYQGQPFAFCSAQCHDRFVTNPHLYIGRPGQPAPKQQGLKVLKRRQFVLDKSLDENQAQALHASISAMMGIETLVIEGAHMSVTYDLLQATAEQIEAVLAEAGARLGNGWAERLRRGFVHYTEECEIGQLQVGPPSGCH</sequence>
<comment type="caution">
    <text evidence="2">The sequence shown here is derived from an EMBL/GenBank/DDBJ whole genome shotgun (WGS) entry which is preliminary data.</text>
</comment>
<evidence type="ECO:0000313" key="3">
    <source>
        <dbReference type="Proteomes" id="UP000318349"/>
    </source>
</evidence>
<proteinExistence type="predicted"/>
<dbReference type="AlphaFoldDB" id="A0A558CIX5"/>
<reference evidence="2 3" key="1">
    <citation type="submission" date="2019-07" db="EMBL/GenBank/DDBJ databases">
        <title>The pathways for chlorine oxyanion respiration interact through the shared metabolite chlorate.</title>
        <authorList>
            <person name="Barnum T.P."/>
            <person name="Cheng Y."/>
            <person name="Hill K.A."/>
            <person name="Lucas L.N."/>
            <person name="Carlson H.K."/>
            <person name="Coates J.D."/>
        </authorList>
    </citation>
    <scope>NUCLEOTIDE SEQUENCE [LARGE SCALE GENOMIC DNA]</scope>
    <source>
        <strain evidence="2 3">SFB-1</strain>
    </source>
</reference>
<dbReference type="EMBL" id="VMNI01000027">
    <property type="protein sequence ID" value="TVO71419.1"/>
    <property type="molecule type" value="Genomic_DNA"/>
</dbReference>